<name>A0A5M6CIJ7_9BACT</name>
<dbReference type="InterPro" id="IPR036761">
    <property type="entry name" value="TTHA0802/YceI-like_sf"/>
</dbReference>
<evidence type="ECO:0000313" key="3">
    <source>
        <dbReference type="Proteomes" id="UP000323632"/>
    </source>
</evidence>
<dbReference type="Pfam" id="PF04264">
    <property type="entry name" value="YceI"/>
    <property type="match status" value="1"/>
</dbReference>
<dbReference type="InterPro" id="IPR007372">
    <property type="entry name" value="Lipid/polyisoprenoid-bd_YceI"/>
</dbReference>
<sequence length="183" mass="20741">MRFKNLLLLFWWLLPVIGYSQNTAFLQIRSGHVEFSSDAPLELIKASSNQLQGILDVGKSVFAFKVSIATFAGFNNPLQREHFNENYMETEVFPEATYTGKIIETIDYSKKGIYTIRTKGKLTIHGIAQERIIKAIVNITDSKITVQSDFTVMLADYEIKIPRIVDNNLSKEIKVSVSATFVK</sequence>
<evidence type="ECO:0000313" key="2">
    <source>
        <dbReference type="EMBL" id="KAA5534846.1"/>
    </source>
</evidence>
<keyword evidence="3" id="KW-1185">Reference proteome</keyword>
<accession>A0A5M6CIJ7</accession>
<protein>
    <submittedName>
        <fullName evidence="2">YceI family protein</fullName>
    </submittedName>
</protein>
<comment type="caution">
    <text evidence="2">The sequence shown here is derived from an EMBL/GenBank/DDBJ whole genome shotgun (WGS) entry which is preliminary data.</text>
</comment>
<dbReference type="RefSeq" id="WP_150032525.1">
    <property type="nucleotide sequence ID" value="NZ_VWSH01000002.1"/>
</dbReference>
<dbReference type="SUPFAM" id="SSF101874">
    <property type="entry name" value="YceI-like"/>
    <property type="match status" value="1"/>
</dbReference>
<feature type="domain" description="Lipid/polyisoprenoid-binding YceI-like" evidence="1">
    <location>
        <begin position="46"/>
        <end position="181"/>
    </location>
</feature>
<dbReference type="EMBL" id="VWSH01000002">
    <property type="protein sequence ID" value="KAA5534846.1"/>
    <property type="molecule type" value="Genomic_DNA"/>
</dbReference>
<dbReference type="Gene3D" id="2.40.128.110">
    <property type="entry name" value="Lipid/polyisoprenoid-binding, YceI-like"/>
    <property type="match status" value="1"/>
</dbReference>
<reference evidence="2 3" key="1">
    <citation type="submission" date="2019-09" db="EMBL/GenBank/DDBJ databases">
        <title>Genome sequence and assembly of Taibaiella sp.</title>
        <authorList>
            <person name="Chhetri G."/>
        </authorList>
    </citation>
    <scope>NUCLEOTIDE SEQUENCE [LARGE SCALE GENOMIC DNA]</scope>
    <source>
        <strain evidence="2 3">KVB11</strain>
    </source>
</reference>
<gene>
    <name evidence="2" type="ORF">F0919_09575</name>
</gene>
<proteinExistence type="predicted"/>
<organism evidence="2 3">
    <name type="scientific">Taibaiella lutea</name>
    <dbReference type="NCBI Taxonomy" id="2608001"/>
    <lineage>
        <taxon>Bacteria</taxon>
        <taxon>Pseudomonadati</taxon>
        <taxon>Bacteroidota</taxon>
        <taxon>Chitinophagia</taxon>
        <taxon>Chitinophagales</taxon>
        <taxon>Chitinophagaceae</taxon>
        <taxon>Taibaiella</taxon>
    </lineage>
</organism>
<dbReference type="Proteomes" id="UP000323632">
    <property type="component" value="Unassembled WGS sequence"/>
</dbReference>
<dbReference type="AlphaFoldDB" id="A0A5M6CIJ7"/>
<evidence type="ECO:0000259" key="1">
    <source>
        <dbReference type="Pfam" id="PF04264"/>
    </source>
</evidence>